<dbReference type="OrthoDB" id="9815195at2"/>
<dbReference type="Pfam" id="PF13645">
    <property type="entry name" value="YkuD_2"/>
    <property type="match status" value="1"/>
</dbReference>
<dbReference type="EMBL" id="FRAS01000003">
    <property type="protein sequence ID" value="SHK44881.1"/>
    <property type="molecule type" value="Genomic_DNA"/>
</dbReference>
<keyword evidence="3" id="KW-1185">Reference proteome</keyword>
<evidence type="ECO:0000313" key="2">
    <source>
        <dbReference type="EMBL" id="SHK44881.1"/>
    </source>
</evidence>
<evidence type="ECO:0000313" key="3">
    <source>
        <dbReference type="Proteomes" id="UP000183947"/>
    </source>
</evidence>
<sequence length="263" mass="28100">MKFAPTALATLFVAVSLFSPSPGASSRAAVPAAASPAAMVRAQHLAAFEQHVLASYANARLTSYGLSPSVYREALMGYYTLTKKGAAAAGRQVLTVIDYARPSTQKRMWVIDLRQQKVLFHTLVAHGKNTGNNIAQTFSNVEGSEMSSLGFYVTGQPYQGKHGLSLKLHGQDARFNTNAATRAVVVHGADYVSEAFVRQHGRLGRSQGCPALPVQQASQVIRTIQKGTVMYAHGPSTVSFSSSWLKLDPALNAFAQLSGLSDS</sequence>
<name>A0A1M6SJG7_9BACT</name>
<organism evidence="2 3">
    <name type="scientific">Hymenobacter psychrotolerans DSM 18569</name>
    <dbReference type="NCBI Taxonomy" id="1121959"/>
    <lineage>
        <taxon>Bacteria</taxon>
        <taxon>Pseudomonadati</taxon>
        <taxon>Bacteroidota</taxon>
        <taxon>Cytophagia</taxon>
        <taxon>Cytophagales</taxon>
        <taxon>Hymenobacteraceae</taxon>
        <taxon>Hymenobacter</taxon>
    </lineage>
</organism>
<proteinExistence type="predicted"/>
<keyword evidence="1" id="KW-0732">Signal</keyword>
<reference evidence="3" key="1">
    <citation type="submission" date="2016-11" db="EMBL/GenBank/DDBJ databases">
        <authorList>
            <person name="Varghese N."/>
            <person name="Submissions S."/>
        </authorList>
    </citation>
    <scope>NUCLEOTIDE SEQUENCE [LARGE SCALE GENOMIC DNA]</scope>
    <source>
        <strain evidence="3">DSM 18569</strain>
    </source>
</reference>
<gene>
    <name evidence="2" type="ORF">SAMN02746009_00896</name>
</gene>
<evidence type="ECO:0000256" key="1">
    <source>
        <dbReference type="SAM" id="SignalP"/>
    </source>
</evidence>
<dbReference type="RefSeq" id="WP_073281531.1">
    <property type="nucleotide sequence ID" value="NZ_FRAS01000003.1"/>
</dbReference>
<dbReference type="AlphaFoldDB" id="A0A1M6SJG7"/>
<accession>A0A1M6SJG7</accession>
<dbReference type="Proteomes" id="UP000183947">
    <property type="component" value="Unassembled WGS sequence"/>
</dbReference>
<dbReference type="PANTHER" id="PTHR38477">
    <property type="entry name" value="HYPOTHETICAL EXPORTED PROTEIN"/>
    <property type="match status" value="1"/>
</dbReference>
<dbReference type="InterPro" id="IPR032676">
    <property type="entry name" value="YkuD_2"/>
</dbReference>
<dbReference type="STRING" id="1121959.SAMN02746009_00896"/>
<protein>
    <submittedName>
        <fullName evidence="2">L,D-transpeptidase catalytic domain</fullName>
    </submittedName>
</protein>
<feature type="chain" id="PRO_5013042447" evidence="1">
    <location>
        <begin position="25"/>
        <end position="263"/>
    </location>
</feature>
<feature type="signal peptide" evidence="1">
    <location>
        <begin position="1"/>
        <end position="24"/>
    </location>
</feature>
<dbReference type="PANTHER" id="PTHR38477:SF1">
    <property type="entry name" value="MUREIN L,D-TRANSPEPTIDASE CATALYTIC DOMAIN FAMILY PROTEIN"/>
    <property type="match status" value="1"/>
</dbReference>